<comment type="caution">
    <text evidence="1">The sequence shown here is derived from an EMBL/GenBank/DDBJ whole genome shotgun (WGS) entry which is preliminary data.</text>
</comment>
<protein>
    <submittedName>
        <fullName evidence="1">Uncharacterized protein</fullName>
    </submittedName>
</protein>
<accession>A0A7I9W2I8</accession>
<dbReference type="AlphaFoldDB" id="A0A7I9W2I8"/>
<sequence length="64" mass="7294">MLIVDGMATPTSSEPQRVMPPEELCEHVLDTRYAQLALLFNSGATNAERRMARDRYALRSKEQQ</sequence>
<organism evidence="1 2">
    <name type="scientific">Mycolicibacterium agri</name>
    <name type="common">Mycobacterium agri</name>
    <dbReference type="NCBI Taxonomy" id="36811"/>
    <lineage>
        <taxon>Bacteria</taxon>
        <taxon>Bacillati</taxon>
        <taxon>Actinomycetota</taxon>
        <taxon>Actinomycetes</taxon>
        <taxon>Mycobacteriales</taxon>
        <taxon>Mycobacteriaceae</taxon>
        <taxon>Mycolicibacterium</taxon>
    </lineage>
</organism>
<evidence type="ECO:0000313" key="1">
    <source>
        <dbReference type="EMBL" id="GFG51588.1"/>
    </source>
</evidence>
<dbReference type="EMBL" id="BLKS01000001">
    <property type="protein sequence ID" value="GFG51588.1"/>
    <property type="molecule type" value="Genomic_DNA"/>
</dbReference>
<name>A0A7I9W2I8_MYCAG</name>
<gene>
    <name evidence="1" type="ORF">MAGR_30290</name>
</gene>
<evidence type="ECO:0000313" key="2">
    <source>
        <dbReference type="Proteomes" id="UP000465302"/>
    </source>
</evidence>
<reference evidence="1 2" key="1">
    <citation type="journal article" date="2019" name="Emerg. Microbes Infect.">
        <title>Comprehensive subspecies identification of 175 nontuberculous mycobacteria species based on 7547 genomic profiles.</title>
        <authorList>
            <person name="Matsumoto Y."/>
            <person name="Kinjo T."/>
            <person name="Motooka D."/>
            <person name="Nabeya D."/>
            <person name="Jung N."/>
            <person name="Uechi K."/>
            <person name="Horii T."/>
            <person name="Iida T."/>
            <person name="Fujita J."/>
            <person name="Nakamura S."/>
        </authorList>
    </citation>
    <scope>NUCLEOTIDE SEQUENCE [LARGE SCALE GENOMIC DNA]</scope>
    <source>
        <strain evidence="1 2">JCM 6377</strain>
    </source>
</reference>
<dbReference type="Proteomes" id="UP000465302">
    <property type="component" value="Unassembled WGS sequence"/>
</dbReference>
<proteinExistence type="predicted"/>